<protein>
    <recommendedName>
        <fullName evidence="1">MULE transposase domain-containing protein</fullName>
    </recommendedName>
</protein>
<evidence type="ECO:0000313" key="3">
    <source>
        <dbReference type="Proteomes" id="UP000265520"/>
    </source>
</evidence>
<dbReference type="InterPro" id="IPR018289">
    <property type="entry name" value="MULE_transposase_dom"/>
</dbReference>
<evidence type="ECO:0000313" key="2">
    <source>
        <dbReference type="EMBL" id="MCI81613.1"/>
    </source>
</evidence>
<sequence>MTAEKEDNFVWALKRFRELLKCPEYSKVIVTDRYAALMNAVDRIFSKATALLCR</sequence>
<comment type="caution">
    <text evidence="2">The sequence shown here is derived from an EMBL/GenBank/DDBJ whole genome shotgun (WGS) entry which is preliminary data.</text>
</comment>
<feature type="domain" description="MULE transposase" evidence="1">
    <location>
        <begin position="1"/>
        <end position="53"/>
    </location>
</feature>
<reference evidence="2 3" key="1">
    <citation type="journal article" date="2018" name="Front. Plant Sci.">
        <title>Red Clover (Trifolium pratense) and Zigzag Clover (T. medium) - A Picture of Genomic Similarities and Differences.</title>
        <authorList>
            <person name="Dluhosova J."/>
            <person name="Istvanek J."/>
            <person name="Nedelnik J."/>
            <person name="Repkova J."/>
        </authorList>
    </citation>
    <scope>NUCLEOTIDE SEQUENCE [LARGE SCALE GENOMIC DNA]</scope>
    <source>
        <strain evidence="3">cv. 10/8</strain>
        <tissue evidence="2">Leaf</tissue>
    </source>
</reference>
<dbReference type="AlphaFoldDB" id="A0A392V2D5"/>
<proteinExistence type="predicted"/>
<keyword evidence="3" id="KW-1185">Reference proteome</keyword>
<dbReference type="Proteomes" id="UP000265520">
    <property type="component" value="Unassembled WGS sequence"/>
</dbReference>
<evidence type="ECO:0000259" key="1">
    <source>
        <dbReference type="Pfam" id="PF10551"/>
    </source>
</evidence>
<accession>A0A392V2D5</accession>
<feature type="non-terminal residue" evidence="2">
    <location>
        <position position="54"/>
    </location>
</feature>
<dbReference type="EMBL" id="LXQA011023226">
    <property type="protein sequence ID" value="MCI81613.1"/>
    <property type="molecule type" value="Genomic_DNA"/>
</dbReference>
<dbReference type="Pfam" id="PF10551">
    <property type="entry name" value="MULE"/>
    <property type="match status" value="1"/>
</dbReference>
<organism evidence="2 3">
    <name type="scientific">Trifolium medium</name>
    <dbReference type="NCBI Taxonomy" id="97028"/>
    <lineage>
        <taxon>Eukaryota</taxon>
        <taxon>Viridiplantae</taxon>
        <taxon>Streptophyta</taxon>
        <taxon>Embryophyta</taxon>
        <taxon>Tracheophyta</taxon>
        <taxon>Spermatophyta</taxon>
        <taxon>Magnoliopsida</taxon>
        <taxon>eudicotyledons</taxon>
        <taxon>Gunneridae</taxon>
        <taxon>Pentapetalae</taxon>
        <taxon>rosids</taxon>
        <taxon>fabids</taxon>
        <taxon>Fabales</taxon>
        <taxon>Fabaceae</taxon>
        <taxon>Papilionoideae</taxon>
        <taxon>50 kb inversion clade</taxon>
        <taxon>NPAAA clade</taxon>
        <taxon>Hologalegina</taxon>
        <taxon>IRL clade</taxon>
        <taxon>Trifolieae</taxon>
        <taxon>Trifolium</taxon>
    </lineage>
</organism>
<name>A0A392V2D5_9FABA</name>